<proteinExistence type="predicted"/>
<keyword evidence="1" id="KW-0812">Transmembrane</keyword>
<dbReference type="Proteomes" id="UP001054945">
    <property type="component" value="Unassembled WGS sequence"/>
</dbReference>
<gene>
    <name evidence="2" type="ORF">CEXT_82801</name>
</gene>
<accession>A0AAV4MCI2</accession>
<evidence type="ECO:0000256" key="1">
    <source>
        <dbReference type="SAM" id="Phobius"/>
    </source>
</evidence>
<evidence type="ECO:0000313" key="3">
    <source>
        <dbReference type="Proteomes" id="UP001054945"/>
    </source>
</evidence>
<keyword evidence="1" id="KW-0472">Membrane</keyword>
<keyword evidence="1" id="KW-1133">Transmembrane helix</keyword>
<reference evidence="2 3" key="1">
    <citation type="submission" date="2021-06" db="EMBL/GenBank/DDBJ databases">
        <title>Caerostris extrusa draft genome.</title>
        <authorList>
            <person name="Kono N."/>
            <person name="Arakawa K."/>
        </authorList>
    </citation>
    <scope>NUCLEOTIDE SEQUENCE [LARGE SCALE GENOMIC DNA]</scope>
</reference>
<protein>
    <submittedName>
        <fullName evidence="2">Uncharacterized protein</fullName>
    </submittedName>
</protein>
<dbReference type="SUPFAM" id="SSF57850">
    <property type="entry name" value="RING/U-box"/>
    <property type="match status" value="1"/>
</dbReference>
<name>A0AAV4MCI2_CAEEX</name>
<organism evidence="2 3">
    <name type="scientific">Caerostris extrusa</name>
    <name type="common">Bark spider</name>
    <name type="synonym">Caerostris bankana</name>
    <dbReference type="NCBI Taxonomy" id="172846"/>
    <lineage>
        <taxon>Eukaryota</taxon>
        <taxon>Metazoa</taxon>
        <taxon>Ecdysozoa</taxon>
        <taxon>Arthropoda</taxon>
        <taxon>Chelicerata</taxon>
        <taxon>Arachnida</taxon>
        <taxon>Araneae</taxon>
        <taxon>Araneomorphae</taxon>
        <taxon>Entelegynae</taxon>
        <taxon>Araneoidea</taxon>
        <taxon>Araneidae</taxon>
        <taxon>Caerostris</taxon>
    </lineage>
</organism>
<keyword evidence="3" id="KW-1185">Reference proteome</keyword>
<dbReference type="EMBL" id="BPLR01019595">
    <property type="protein sequence ID" value="GIX69540.1"/>
    <property type="molecule type" value="Genomic_DNA"/>
</dbReference>
<sequence length="96" mass="10696">MPIKVNDIEGLVFLSKINLSLLLSSSLTIPSFSSGYLIFYREMGYDIARFQGEVDEELICPICSSVLEEPLHAPNVNMHFVKVASMNGFQDSLLVL</sequence>
<dbReference type="AlphaFoldDB" id="A0AAV4MCI2"/>
<evidence type="ECO:0000313" key="2">
    <source>
        <dbReference type="EMBL" id="GIX69540.1"/>
    </source>
</evidence>
<feature type="transmembrane region" description="Helical" evidence="1">
    <location>
        <begin position="20"/>
        <end position="39"/>
    </location>
</feature>
<comment type="caution">
    <text evidence="2">The sequence shown here is derived from an EMBL/GenBank/DDBJ whole genome shotgun (WGS) entry which is preliminary data.</text>
</comment>